<dbReference type="GO" id="GO:0046716">
    <property type="term" value="P:muscle cell cellular homeostasis"/>
    <property type="evidence" value="ECO:0007669"/>
    <property type="project" value="TreeGrafter"/>
</dbReference>
<dbReference type="InterPro" id="IPR036020">
    <property type="entry name" value="WW_dom_sf"/>
</dbReference>
<dbReference type="GO" id="GO:0050821">
    <property type="term" value="P:protein stabilization"/>
    <property type="evidence" value="ECO:0007669"/>
    <property type="project" value="TreeGrafter"/>
</dbReference>
<dbReference type="InterPro" id="IPR039773">
    <property type="entry name" value="BAG_chaperone_regulator"/>
</dbReference>
<feature type="compositionally biased region" description="Polar residues" evidence="2">
    <location>
        <begin position="329"/>
        <end position="344"/>
    </location>
</feature>
<accession>A0A6P6L583</accession>
<dbReference type="PROSITE" id="PS01159">
    <property type="entry name" value="WW_DOMAIN_1"/>
    <property type="match status" value="1"/>
</dbReference>
<dbReference type="SMART" id="SM00264">
    <property type="entry name" value="BAG"/>
    <property type="match status" value="1"/>
</dbReference>
<dbReference type="PROSITE" id="PS50020">
    <property type="entry name" value="WW_DOMAIN_2"/>
    <property type="match status" value="1"/>
</dbReference>
<dbReference type="Gene3D" id="1.20.58.120">
    <property type="entry name" value="BAG domain"/>
    <property type="match status" value="1"/>
</dbReference>
<feature type="compositionally biased region" description="Low complexity" evidence="2">
    <location>
        <begin position="306"/>
        <end position="328"/>
    </location>
</feature>
<proteinExistence type="predicted"/>
<dbReference type="RefSeq" id="XP_026079714.1">
    <property type="nucleotide sequence ID" value="XM_026223929.1"/>
</dbReference>
<gene>
    <name evidence="6" type="primary">LOC113056963</name>
</gene>
<dbReference type="GO" id="GO:0005829">
    <property type="term" value="C:cytosol"/>
    <property type="evidence" value="ECO:0007669"/>
    <property type="project" value="TreeGrafter"/>
</dbReference>
<feature type="domain" description="WW" evidence="3">
    <location>
        <begin position="26"/>
        <end position="60"/>
    </location>
</feature>
<feature type="region of interest" description="Disordered" evidence="2">
    <location>
        <begin position="1"/>
        <end position="31"/>
    </location>
</feature>
<dbReference type="OrthoDB" id="333905at2759"/>
<feature type="compositionally biased region" description="Low complexity" evidence="2">
    <location>
        <begin position="352"/>
        <end position="372"/>
    </location>
</feature>
<feature type="compositionally biased region" description="Polar residues" evidence="2">
    <location>
        <begin position="171"/>
        <end position="182"/>
    </location>
</feature>
<dbReference type="GO" id="GO:0051087">
    <property type="term" value="F:protein-folding chaperone binding"/>
    <property type="evidence" value="ECO:0007669"/>
    <property type="project" value="InterPro"/>
</dbReference>
<dbReference type="PROSITE" id="PS51035">
    <property type="entry name" value="BAG"/>
    <property type="match status" value="1"/>
</dbReference>
<dbReference type="Gene3D" id="2.20.70.10">
    <property type="match status" value="1"/>
</dbReference>
<name>A0A6P6L583_CARAU</name>
<dbReference type="InterPro" id="IPR003103">
    <property type="entry name" value="BAG_domain"/>
</dbReference>
<dbReference type="GO" id="GO:0005634">
    <property type="term" value="C:nucleus"/>
    <property type="evidence" value="ECO:0007669"/>
    <property type="project" value="TreeGrafter"/>
</dbReference>
<evidence type="ECO:0000259" key="3">
    <source>
        <dbReference type="PROSITE" id="PS50020"/>
    </source>
</evidence>
<sequence>MAQYSGPKQYQSMKTLSPVETMATNDPLPPGWEIKIDPQTGWPFFVDHNNRTTTWNDPRHDTKKIFSNGPSMSPESPQDMHKSFIQEMRQPMLRQGYIPITVSHENTEPRLQQYPSFSYIHPAVQQSLRADGRTPSPTPASHCRPRSPVQSPSEACLSCSPVLHGPEVHQPQGTHQQMSGLHQQPRPGNTGLRSGYIPIPVIHEGVGGASQSQPSQSSHPTREKMPIYREQVPIQIQQNRAASPISVPLLAQSPVMSQIMGERPQVRQHIGPTAISPKAEQPVEEIVRPPAFEIPIQRVSDIPQQIHHQPVQPQQQQPTQAPQPKAQQSISQSPQVSETSNITIQFPPAPEPQETAAPQTPQEVLPPQVQPEETPEQDLSHPGQIKVQQILERVEKLAQDVKSFDGKKNDKRYMMLEEMLTKELLALDSVDPEGRPDVRQARRYGVRRVQTILDELEMFGELTEGLAGDTYPEAKGERSMIDQANTAKVKEIS</sequence>
<dbReference type="GO" id="GO:0016020">
    <property type="term" value="C:membrane"/>
    <property type="evidence" value="ECO:0007669"/>
    <property type="project" value="TreeGrafter"/>
</dbReference>
<dbReference type="SMART" id="SM00456">
    <property type="entry name" value="WW"/>
    <property type="match status" value="1"/>
</dbReference>
<dbReference type="Pfam" id="PF02179">
    <property type="entry name" value="BAG"/>
    <property type="match status" value="1"/>
</dbReference>
<feature type="region of interest" description="Disordered" evidence="2">
    <location>
        <begin position="467"/>
        <end position="493"/>
    </location>
</feature>
<dbReference type="CDD" id="cd00201">
    <property type="entry name" value="WW"/>
    <property type="match status" value="1"/>
</dbReference>
<dbReference type="PANTHER" id="PTHR12329:SF12">
    <property type="entry name" value="BAG FAMILY MOLECULAR CHAPERONE REGULATOR 3"/>
    <property type="match status" value="1"/>
</dbReference>
<feature type="region of interest" description="Disordered" evidence="2">
    <location>
        <begin position="204"/>
        <end position="223"/>
    </location>
</feature>
<reference evidence="6" key="1">
    <citation type="submission" date="2025-08" db="UniProtKB">
        <authorList>
            <consortium name="RefSeq"/>
        </authorList>
    </citation>
    <scope>IDENTIFICATION</scope>
    <source>
        <strain evidence="6">Wakin</strain>
        <tissue evidence="6">Muscle</tissue>
    </source>
</reference>
<dbReference type="AlphaFoldDB" id="A0A6P6L583"/>
<protein>
    <submittedName>
        <fullName evidence="6">BAG family molecular chaperone regulator 3-like</fullName>
    </submittedName>
</protein>
<dbReference type="SUPFAM" id="SSF63491">
    <property type="entry name" value="BAG domain"/>
    <property type="match status" value="1"/>
</dbReference>
<dbReference type="GO" id="GO:0000774">
    <property type="term" value="F:adenyl-nucleotide exchange factor activity"/>
    <property type="evidence" value="ECO:0007669"/>
    <property type="project" value="TreeGrafter"/>
</dbReference>
<organism evidence="5 6">
    <name type="scientific">Carassius auratus</name>
    <name type="common">Goldfish</name>
    <dbReference type="NCBI Taxonomy" id="7957"/>
    <lineage>
        <taxon>Eukaryota</taxon>
        <taxon>Metazoa</taxon>
        <taxon>Chordata</taxon>
        <taxon>Craniata</taxon>
        <taxon>Vertebrata</taxon>
        <taxon>Euteleostomi</taxon>
        <taxon>Actinopterygii</taxon>
        <taxon>Neopterygii</taxon>
        <taxon>Teleostei</taxon>
        <taxon>Ostariophysi</taxon>
        <taxon>Cypriniformes</taxon>
        <taxon>Cyprinidae</taxon>
        <taxon>Cyprininae</taxon>
        <taxon>Carassius</taxon>
    </lineage>
</organism>
<dbReference type="SUPFAM" id="SSF51045">
    <property type="entry name" value="WW domain"/>
    <property type="match status" value="1"/>
</dbReference>
<dbReference type="InterPro" id="IPR036533">
    <property type="entry name" value="BAG_dom_sf"/>
</dbReference>
<keyword evidence="5" id="KW-1185">Reference proteome</keyword>
<dbReference type="KEGG" id="caua:113056963"/>
<dbReference type="GO" id="GO:0010664">
    <property type="term" value="P:negative regulation of striated muscle cell apoptotic process"/>
    <property type="evidence" value="ECO:0007669"/>
    <property type="project" value="TreeGrafter"/>
</dbReference>
<dbReference type="Pfam" id="PF00397">
    <property type="entry name" value="WW"/>
    <property type="match status" value="1"/>
</dbReference>
<dbReference type="PANTHER" id="PTHR12329">
    <property type="entry name" value="BCL2-ASSOCIATED ATHANOGENE"/>
    <property type="match status" value="1"/>
</dbReference>
<dbReference type="InterPro" id="IPR001202">
    <property type="entry name" value="WW_dom"/>
</dbReference>
<dbReference type="Proteomes" id="UP000515129">
    <property type="component" value="Chromosome 38"/>
</dbReference>
<feature type="compositionally biased region" description="Polar residues" evidence="2">
    <location>
        <begin position="1"/>
        <end position="15"/>
    </location>
</feature>
<feature type="domain" description="BAG" evidence="4">
    <location>
        <begin position="386"/>
        <end position="460"/>
    </location>
</feature>
<evidence type="ECO:0000256" key="2">
    <source>
        <dbReference type="SAM" id="MobiDB-lite"/>
    </source>
</evidence>
<keyword evidence="1" id="KW-0143">Chaperone</keyword>
<evidence type="ECO:0000313" key="6">
    <source>
        <dbReference type="RefSeq" id="XP_026079714.1"/>
    </source>
</evidence>
<feature type="region of interest" description="Disordered" evidence="2">
    <location>
        <begin position="306"/>
        <end position="382"/>
    </location>
</feature>
<evidence type="ECO:0000313" key="5">
    <source>
        <dbReference type="Proteomes" id="UP000515129"/>
    </source>
</evidence>
<evidence type="ECO:0000259" key="4">
    <source>
        <dbReference type="PROSITE" id="PS51035"/>
    </source>
</evidence>
<feature type="region of interest" description="Disordered" evidence="2">
    <location>
        <begin position="128"/>
        <end position="196"/>
    </location>
</feature>
<evidence type="ECO:0000256" key="1">
    <source>
        <dbReference type="ARBA" id="ARBA00023186"/>
    </source>
</evidence>
<dbReference type="GeneID" id="113056963"/>